<gene>
    <name evidence="9" type="ORF">A2W57_00505</name>
</gene>
<dbReference type="InterPro" id="IPR012902">
    <property type="entry name" value="N_methyl_site"/>
</dbReference>
<dbReference type="SUPFAM" id="SSF54523">
    <property type="entry name" value="Pili subunits"/>
    <property type="match status" value="1"/>
</dbReference>
<evidence type="ECO:0008006" key="11">
    <source>
        <dbReference type="Google" id="ProtNLM"/>
    </source>
</evidence>
<dbReference type="PANTHER" id="PTHR39583:SF2">
    <property type="entry name" value="TYPE II SECRETION SYSTEM PROTEIN J"/>
    <property type="match status" value="1"/>
</dbReference>
<evidence type="ECO:0000256" key="4">
    <source>
        <dbReference type="ARBA" id="ARBA00022519"/>
    </source>
</evidence>
<dbReference type="EMBL" id="MFHJ01000013">
    <property type="protein sequence ID" value="OGF74212.1"/>
    <property type="molecule type" value="Genomic_DNA"/>
</dbReference>
<keyword evidence="2" id="KW-1003">Cell membrane</keyword>
<protein>
    <recommendedName>
        <fullName evidence="11">Prepilin-type N-terminal cleavage/methylation domain-containing protein</fullName>
    </recommendedName>
</protein>
<dbReference type="PANTHER" id="PTHR39583">
    <property type="entry name" value="TYPE II SECRETION SYSTEM PROTEIN J-RELATED"/>
    <property type="match status" value="1"/>
</dbReference>
<dbReference type="Pfam" id="PF07963">
    <property type="entry name" value="N_methyl"/>
    <property type="match status" value="1"/>
</dbReference>
<evidence type="ECO:0000256" key="1">
    <source>
        <dbReference type="ARBA" id="ARBA00004377"/>
    </source>
</evidence>
<evidence type="ECO:0000256" key="8">
    <source>
        <dbReference type="SAM" id="Phobius"/>
    </source>
</evidence>
<dbReference type="GO" id="GO:0015628">
    <property type="term" value="P:protein secretion by the type II secretion system"/>
    <property type="evidence" value="ECO:0007669"/>
    <property type="project" value="TreeGrafter"/>
</dbReference>
<keyword evidence="4" id="KW-0997">Cell inner membrane</keyword>
<sequence length="203" mass="21841">MFTTENKTKGFTLLEMLIALAIFTIAVFIAVSTLFSITNVQKKIIAKQSAEDNLRFAFESMAKEIRTGKIFHCGTSGTLTSPQNCPFPSGGNSFTFKNSPAGQTVTYQVWTDPISGAKQLVKSSDGNLPCTNSSYINCQKLTSPDFVIVNKVNFYVSGATANDGAQSLATIVLDGQVLDPKNIGTAKLVLQTTISKRGLLDQP</sequence>
<organism evidence="9 10">
    <name type="scientific">Candidatus Giovannonibacteria bacterium RIFCSPHIGHO2_02_43_16</name>
    <dbReference type="NCBI Taxonomy" id="1798331"/>
    <lineage>
        <taxon>Bacteria</taxon>
        <taxon>Candidatus Giovannoniibacteriota</taxon>
    </lineage>
</organism>
<accession>A0A1F5WET0</accession>
<evidence type="ECO:0000256" key="2">
    <source>
        <dbReference type="ARBA" id="ARBA00022475"/>
    </source>
</evidence>
<comment type="subcellular location">
    <subcellularLocation>
        <location evidence="1">Cell inner membrane</location>
        <topology evidence="1">Single-pass membrane protein</topology>
    </subcellularLocation>
</comment>
<evidence type="ECO:0000313" key="9">
    <source>
        <dbReference type="EMBL" id="OGF74212.1"/>
    </source>
</evidence>
<reference evidence="9 10" key="1">
    <citation type="journal article" date="2016" name="Nat. Commun.">
        <title>Thousands of microbial genomes shed light on interconnected biogeochemical processes in an aquifer system.</title>
        <authorList>
            <person name="Anantharaman K."/>
            <person name="Brown C.T."/>
            <person name="Hug L.A."/>
            <person name="Sharon I."/>
            <person name="Castelle C.J."/>
            <person name="Probst A.J."/>
            <person name="Thomas B.C."/>
            <person name="Singh A."/>
            <person name="Wilkins M.J."/>
            <person name="Karaoz U."/>
            <person name="Brodie E.L."/>
            <person name="Williams K.H."/>
            <person name="Hubbard S.S."/>
            <person name="Banfield J.F."/>
        </authorList>
    </citation>
    <scope>NUCLEOTIDE SEQUENCE [LARGE SCALE GENOMIC DNA]</scope>
</reference>
<keyword evidence="6 8" id="KW-1133">Transmembrane helix</keyword>
<proteinExistence type="predicted"/>
<comment type="caution">
    <text evidence="9">The sequence shown here is derived from an EMBL/GenBank/DDBJ whole genome shotgun (WGS) entry which is preliminary data.</text>
</comment>
<evidence type="ECO:0000256" key="7">
    <source>
        <dbReference type="ARBA" id="ARBA00023136"/>
    </source>
</evidence>
<dbReference type="PROSITE" id="PS00409">
    <property type="entry name" value="PROKAR_NTER_METHYL"/>
    <property type="match status" value="1"/>
</dbReference>
<dbReference type="Proteomes" id="UP000178276">
    <property type="component" value="Unassembled WGS sequence"/>
</dbReference>
<dbReference type="InterPro" id="IPR045584">
    <property type="entry name" value="Pilin-like"/>
</dbReference>
<evidence type="ECO:0000256" key="3">
    <source>
        <dbReference type="ARBA" id="ARBA00022481"/>
    </source>
</evidence>
<name>A0A1F5WET0_9BACT</name>
<evidence type="ECO:0000256" key="6">
    <source>
        <dbReference type="ARBA" id="ARBA00022989"/>
    </source>
</evidence>
<keyword evidence="7 8" id="KW-0472">Membrane</keyword>
<evidence type="ECO:0000256" key="5">
    <source>
        <dbReference type="ARBA" id="ARBA00022692"/>
    </source>
</evidence>
<feature type="transmembrane region" description="Helical" evidence="8">
    <location>
        <begin position="16"/>
        <end position="37"/>
    </location>
</feature>
<dbReference type="NCBIfam" id="TIGR02532">
    <property type="entry name" value="IV_pilin_GFxxxE"/>
    <property type="match status" value="1"/>
</dbReference>
<dbReference type="AlphaFoldDB" id="A0A1F5WET0"/>
<evidence type="ECO:0000313" key="10">
    <source>
        <dbReference type="Proteomes" id="UP000178276"/>
    </source>
</evidence>
<dbReference type="InterPro" id="IPR051621">
    <property type="entry name" value="T2SS_protein_J"/>
</dbReference>
<keyword evidence="3" id="KW-0488">Methylation</keyword>
<keyword evidence="5 8" id="KW-0812">Transmembrane</keyword>
<dbReference type="STRING" id="1798331.A2W57_00505"/>
<dbReference type="GO" id="GO:0005886">
    <property type="term" value="C:plasma membrane"/>
    <property type="evidence" value="ECO:0007669"/>
    <property type="project" value="UniProtKB-SubCell"/>
</dbReference>